<dbReference type="RefSeq" id="WP_068771505.1">
    <property type="nucleotide sequence ID" value="NZ_CP109796.1"/>
</dbReference>
<keyword evidence="2" id="KW-1185">Reference proteome</keyword>
<gene>
    <name evidence="1" type="ORF">AW736_17135</name>
</gene>
<sequence length="275" mass="29031">MMPPPHIIAVDSDGTVLDAMTPKHRHAFTPALIDIWEIKQGSREASELFLHLNLRSRHRGANRFEALGLFLREWSANPGAALPPLKAYFAWLESGAPRSESSLELALADHPGDIALTRALAWNREVNRRCAALPPPAPFAGAAGALRAASSAARVAVVSGGNGAAIRSEWAHAGLAPLASDFLTQEAGSKTAILRQLAARAGGAEGVLMLGDSLLDEDAARAAGCAFFPIIPGAEPESWGAFRADALPVFLSGQWTPETAARQCEKFHAILGVSP</sequence>
<dbReference type="SUPFAM" id="SSF56784">
    <property type="entry name" value="HAD-like"/>
    <property type="match status" value="1"/>
</dbReference>
<organism evidence="1 2">
    <name type="scientific">Termitidicoccus mucosus</name>
    <dbReference type="NCBI Taxonomy" id="1184151"/>
    <lineage>
        <taxon>Bacteria</taxon>
        <taxon>Pseudomonadati</taxon>
        <taxon>Verrucomicrobiota</taxon>
        <taxon>Opitutia</taxon>
        <taxon>Opitutales</taxon>
        <taxon>Opitutaceae</taxon>
        <taxon>Termitidicoccus</taxon>
    </lineage>
</organism>
<dbReference type="Pfam" id="PF00702">
    <property type="entry name" value="Hydrolase"/>
    <property type="match status" value="1"/>
</dbReference>
<dbReference type="STRING" id="1184151.AW736_17135"/>
<protein>
    <recommendedName>
        <fullName evidence="3">Haloacid dehalogenase</fullName>
    </recommendedName>
</protein>
<evidence type="ECO:0000313" key="2">
    <source>
        <dbReference type="Proteomes" id="UP000078486"/>
    </source>
</evidence>
<dbReference type="Gene3D" id="1.10.150.240">
    <property type="entry name" value="Putative phosphatase, domain 2"/>
    <property type="match status" value="1"/>
</dbReference>
<accession>A0A178IHA6</accession>
<dbReference type="OrthoDB" id="9796026at2"/>
<dbReference type="InterPro" id="IPR023214">
    <property type="entry name" value="HAD_sf"/>
</dbReference>
<evidence type="ECO:0008006" key="3">
    <source>
        <dbReference type="Google" id="ProtNLM"/>
    </source>
</evidence>
<dbReference type="InterPro" id="IPR023198">
    <property type="entry name" value="PGP-like_dom2"/>
</dbReference>
<dbReference type="Gene3D" id="3.40.50.1000">
    <property type="entry name" value="HAD superfamily/HAD-like"/>
    <property type="match status" value="1"/>
</dbReference>
<evidence type="ECO:0000313" key="1">
    <source>
        <dbReference type="EMBL" id="OAM88555.1"/>
    </source>
</evidence>
<name>A0A178IHA6_9BACT</name>
<proteinExistence type="predicted"/>
<dbReference type="AlphaFoldDB" id="A0A178IHA6"/>
<comment type="caution">
    <text evidence="1">The sequence shown here is derived from an EMBL/GenBank/DDBJ whole genome shotgun (WGS) entry which is preliminary data.</text>
</comment>
<reference evidence="1 2" key="1">
    <citation type="submission" date="2016-01" db="EMBL/GenBank/DDBJ databases">
        <title>High potential of lignocellulose degradation of a new Verrucomicrobia species.</title>
        <authorList>
            <person name="Wang Y."/>
            <person name="Shi Y."/>
            <person name="Qiu Z."/>
            <person name="Liu S."/>
            <person name="Yang H."/>
        </authorList>
    </citation>
    <scope>NUCLEOTIDE SEQUENCE [LARGE SCALE GENOMIC DNA]</scope>
    <source>
        <strain evidence="1 2">TSB47</strain>
    </source>
</reference>
<dbReference type="Proteomes" id="UP000078486">
    <property type="component" value="Unassembled WGS sequence"/>
</dbReference>
<dbReference type="EMBL" id="LRRQ01000127">
    <property type="protein sequence ID" value="OAM88555.1"/>
    <property type="molecule type" value="Genomic_DNA"/>
</dbReference>
<dbReference type="InterPro" id="IPR036412">
    <property type="entry name" value="HAD-like_sf"/>
</dbReference>